<dbReference type="Proteomes" id="UP000326554">
    <property type="component" value="Unassembled WGS sequence"/>
</dbReference>
<evidence type="ECO:0000313" key="2">
    <source>
        <dbReference type="Proteomes" id="UP000326554"/>
    </source>
</evidence>
<accession>A0A5J5GHX9</accession>
<organism evidence="1 2">
    <name type="scientific">Histidinibacterium aquaticum</name>
    <dbReference type="NCBI Taxonomy" id="2613962"/>
    <lineage>
        <taxon>Bacteria</taxon>
        <taxon>Pseudomonadati</taxon>
        <taxon>Pseudomonadota</taxon>
        <taxon>Alphaproteobacteria</taxon>
        <taxon>Rhodobacterales</taxon>
        <taxon>Paracoccaceae</taxon>
        <taxon>Histidinibacterium</taxon>
    </lineage>
</organism>
<dbReference type="EMBL" id="VYQE01000003">
    <property type="protein sequence ID" value="KAA9007836.1"/>
    <property type="molecule type" value="Genomic_DNA"/>
</dbReference>
<reference evidence="1 2" key="1">
    <citation type="submission" date="2019-09" db="EMBL/GenBank/DDBJ databases">
        <authorList>
            <person name="Park J.-S."/>
            <person name="Choi H.-J."/>
        </authorList>
    </citation>
    <scope>NUCLEOTIDE SEQUENCE [LARGE SCALE GENOMIC DNA]</scope>
    <source>
        <strain evidence="1 2">176SS1-4</strain>
    </source>
</reference>
<dbReference type="InterPro" id="IPR011050">
    <property type="entry name" value="Pectin_lyase_fold/virulence"/>
</dbReference>
<proteinExistence type="predicted"/>
<dbReference type="AlphaFoldDB" id="A0A5J5GHX9"/>
<dbReference type="Gene3D" id="2.160.20.10">
    <property type="entry name" value="Single-stranded right-handed beta-helix, Pectin lyase-like"/>
    <property type="match status" value="2"/>
</dbReference>
<protein>
    <submittedName>
        <fullName evidence="1">Uncharacterized protein</fullName>
    </submittedName>
</protein>
<comment type="caution">
    <text evidence="1">The sequence shown here is derived from an EMBL/GenBank/DDBJ whole genome shotgun (WGS) entry which is preliminary data.</text>
</comment>
<sequence length="803" mass="82960">MTIQVPELPMTGSDLKSTLDGLRARQILSFDTRAGIAAAEGLVPGDLCRAPVGTYQVVAGTDLAADGSLVIALASGTAQAVRLPTSQMPHLAALPDDPRPAELFPEGAVLTTAEGARMEVLSPTETGPQLATAGGARLRPVAGQAITPEMFGARGQGAEDTSALVALAAFADTFADRLDLVRIDGTHRLTKTLQFTAPGLRITGAGRLIKGGPIATGSLSETDGFSSAALVTLAGAGQHLSGLTLTDEDGIDGATNGYGRALAVCASDVTVEGVTCVDWVNGIEVAWSDTGFVAGAENWSGTELSGARITGCRVTCRPHHDDQTSEGCGIRSFGSDNRITGNRVTADEAHGPGLRLLHGIKVEALSARRPGTPALDDSLGVVSGNCVTGPFRHNLYVEGLAGGTVTGNTCRRSGRDGMVVAGAEITVADNVVDAGGYRDSNDAYGIRVQSGKALSLTGNVIRPWRNVSGLRDGHHGLFLGRGVGHSRVSGNIFTRDGGVRAVYAVSAESGTLGTGAIQGAGGDRFEAVPERPAPGTILLGQGSGWFEPGEVLTQEGSDWTATVTARDDAPDARMDRGIECRGIGLTLEDNRFERGACATCVQARYASGLTLRGGVMEGFAIRGVQIQDMNPNGAGGPRDILIEGVTFRDAQDGTEEGVFVFSFDNLPERLRIRGCSFERLSRAVKFGGLDFGAMHVSLEGCAFHGNGADILNPRLGDVLYEACPGLKLTAQGEAVLGTGQQSVSVTHGLMGTPEVVLVTPGGDAGAVWADAPGTSSVTLRAAAPPAEDVPLRWRAEVARPGWA</sequence>
<dbReference type="InterPro" id="IPR012334">
    <property type="entry name" value="Pectin_lyas_fold"/>
</dbReference>
<dbReference type="SMART" id="SM00710">
    <property type="entry name" value="PbH1"/>
    <property type="match status" value="10"/>
</dbReference>
<keyword evidence="2" id="KW-1185">Reference proteome</keyword>
<dbReference type="SUPFAM" id="SSF51126">
    <property type="entry name" value="Pectin lyase-like"/>
    <property type="match status" value="2"/>
</dbReference>
<gene>
    <name evidence="1" type="ORF">F3S47_09930</name>
</gene>
<dbReference type="RefSeq" id="WP_150445118.1">
    <property type="nucleotide sequence ID" value="NZ_VYQE01000003.1"/>
</dbReference>
<name>A0A5J5GHX9_9RHOB</name>
<dbReference type="InterPro" id="IPR006626">
    <property type="entry name" value="PbH1"/>
</dbReference>
<evidence type="ECO:0000313" key="1">
    <source>
        <dbReference type="EMBL" id="KAA9007836.1"/>
    </source>
</evidence>